<dbReference type="Pfam" id="PF01797">
    <property type="entry name" value="Y1_Tnp"/>
    <property type="match status" value="1"/>
</dbReference>
<dbReference type="InterPro" id="IPR036515">
    <property type="entry name" value="Transposase_17_sf"/>
</dbReference>
<dbReference type="NCBIfam" id="NF047646">
    <property type="entry name" value="REP_Tyr_transpos"/>
    <property type="match status" value="1"/>
</dbReference>
<dbReference type="InterPro" id="IPR002686">
    <property type="entry name" value="Transposase_17"/>
</dbReference>
<proteinExistence type="predicted"/>
<dbReference type="SMART" id="SM01321">
    <property type="entry name" value="Y1_Tnp"/>
    <property type="match status" value="1"/>
</dbReference>
<sequence length="170" mass="20260">MDQRRIIDDELYAHFVTFSCYKRRRLLDEDRLKRIVLGTLSTQLNVFSATCIGYVVMPDHVHAMVWFPKPHCLSDFMRNWKESSSFRAAEFLKSSNYFKDIGTDDPFWQPKYYPFSLYSRDKVEEKLDYMHENPVRAGLVKRAVDWPWSSARWYLEGRQTGVPLGWIECD</sequence>
<feature type="domain" description="Transposase IS200-like" evidence="1">
    <location>
        <begin position="9"/>
        <end position="133"/>
    </location>
</feature>
<dbReference type="GO" id="GO:0006313">
    <property type="term" value="P:DNA transposition"/>
    <property type="evidence" value="ECO:0007669"/>
    <property type="project" value="InterPro"/>
</dbReference>
<dbReference type="Gene3D" id="3.30.70.1290">
    <property type="entry name" value="Transposase IS200-like"/>
    <property type="match status" value="1"/>
</dbReference>
<accession>A0A517TCK7</accession>
<dbReference type="PANTHER" id="PTHR34322:SF2">
    <property type="entry name" value="TRANSPOSASE IS200-LIKE DOMAIN-CONTAINING PROTEIN"/>
    <property type="match status" value="1"/>
</dbReference>
<dbReference type="PANTHER" id="PTHR34322">
    <property type="entry name" value="TRANSPOSASE, Y1_TNP DOMAIN-CONTAINING"/>
    <property type="match status" value="1"/>
</dbReference>
<protein>
    <submittedName>
        <fullName evidence="2">Transposase IS200 like protein</fullName>
    </submittedName>
</protein>
<dbReference type="Proteomes" id="UP000319976">
    <property type="component" value="Chromosome"/>
</dbReference>
<evidence type="ECO:0000259" key="1">
    <source>
        <dbReference type="SMART" id="SM01321"/>
    </source>
</evidence>
<name>A0A517TCK7_9PLAN</name>
<reference evidence="2 3" key="1">
    <citation type="submission" date="2019-02" db="EMBL/GenBank/DDBJ databases">
        <title>Deep-cultivation of Planctomycetes and their phenomic and genomic characterization uncovers novel biology.</title>
        <authorList>
            <person name="Wiegand S."/>
            <person name="Jogler M."/>
            <person name="Boedeker C."/>
            <person name="Pinto D."/>
            <person name="Vollmers J."/>
            <person name="Rivas-Marin E."/>
            <person name="Kohn T."/>
            <person name="Peeters S.H."/>
            <person name="Heuer A."/>
            <person name="Rast P."/>
            <person name="Oberbeckmann S."/>
            <person name="Bunk B."/>
            <person name="Jeske O."/>
            <person name="Meyerdierks A."/>
            <person name="Storesund J.E."/>
            <person name="Kallscheuer N."/>
            <person name="Luecker S."/>
            <person name="Lage O.M."/>
            <person name="Pohl T."/>
            <person name="Merkel B.J."/>
            <person name="Hornburger P."/>
            <person name="Mueller R.-W."/>
            <person name="Bruemmer F."/>
            <person name="Labrenz M."/>
            <person name="Spormann A.M."/>
            <person name="Op den Camp H."/>
            <person name="Overmann J."/>
            <person name="Amann R."/>
            <person name="Jetten M.S.M."/>
            <person name="Mascher T."/>
            <person name="Medema M.H."/>
            <person name="Devos D.P."/>
            <person name="Kaster A.-K."/>
            <person name="Ovreas L."/>
            <person name="Rohde M."/>
            <person name="Galperin M.Y."/>
            <person name="Jogler C."/>
        </authorList>
    </citation>
    <scope>NUCLEOTIDE SEQUENCE [LARGE SCALE GENOMIC DNA]</scope>
    <source>
        <strain evidence="2 3">V22</strain>
    </source>
</reference>
<dbReference type="SUPFAM" id="SSF143422">
    <property type="entry name" value="Transposase IS200-like"/>
    <property type="match status" value="1"/>
</dbReference>
<dbReference type="EMBL" id="CP036316">
    <property type="protein sequence ID" value="QDT66105.1"/>
    <property type="molecule type" value="Genomic_DNA"/>
</dbReference>
<dbReference type="KEGG" id="chya:V22_33690"/>
<gene>
    <name evidence="2" type="ORF">V22_33690</name>
</gene>
<dbReference type="AlphaFoldDB" id="A0A517TCK7"/>
<keyword evidence="3" id="KW-1185">Reference proteome</keyword>
<organism evidence="2 3">
    <name type="scientific">Calycomorphotria hydatis</name>
    <dbReference type="NCBI Taxonomy" id="2528027"/>
    <lineage>
        <taxon>Bacteria</taxon>
        <taxon>Pseudomonadati</taxon>
        <taxon>Planctomycetota</taxon>
        <taxon>Planctomycetia</taxon>
        <taxon>Planctomycetales</taxon>
        <taxon>Planctomycetaceae</taxon>
        <taxon>Calycomorphotria</taxon>
    </lineage>
</organism>
<dbReference type="GO" id="GO:0003677">
    <property type="term" value="F:DNA binding"/>
    <property type="evidence" value="ECO:0007669"/>
    <property type="project" value="InterPro"/>
</dbReference>
<evidence type="ECO:0000313" key="3">
    <source>
        <dbReference type="Proteomes" id="UP000319976"/>
    </source>
</evidence>
<evidence type="ECO:0000313" key="2">
    <source>
        <dbReference type="EMBL" id="QDT66105.1"/>
    </source>
</evidence>
<dbReference type="GO" id="GO:0004803">
    <property type="term" value="F:transposase activity"/>
    <property type="evidence" value="ECO:0007669"/>
    <property type="project" value="InterPro"/>
</dbReference>
<dbReference type="RefSeq" id="WP_145264936.1">
    <property type="nucleotide sequence ID" value="NZ_CP036316.1"/>
</dbReference>
<dbReference type="OrthoDB" id="278793at2"/>